<evidence type="ECO:0000313" key="3">
    <source>
        <dbReference type="Proteomes" id="UP000272942"/>
    </source>
</evidence>
<name>A0A183B5I2_9TREM</name>
<feature type="region of interest" description="Disordered" evidence="1">
    <location>
        <begin position="121"/>
        <end position="140"/>
    </location>
</feature>
<sequence>MSDDGRFLALVFALRDTAGSAPLPLSNMEFQTKSEYIKPKLPNTNYYTSVVTKPSEARAVKESCVSERSISQTIVRLYDMKHSGSGTGLRSQISLLGESIFQMNNKYGLFTLRPDHASDSRLQPLDSLSENKSSGITDRVDQNRSKSILSRYSNETGEFLSYAYLDHPVIEGSCLVGDSEYLLVCCGGSGKWLRLLAAPSFNRVVHELDIEKQLKEHDDYARIAKVQRLFACAQQPKIAVLQYVWSEHDQTRWIATFNLASEANTDPLITQFSNLDSLLDVTPDGRFAIDSNLRLFQLQSGAQIGALNRSGLIVGLPEEPVVHCAKLTPDGTNIVAVVWSPTSGQLMLLIFSNRSTLYFPVVGEALLTPMDTNRSASESDTLSSLQPLVRLEMGQQGRLIVVFLDHCNQFKVFALRDLRSMSSTPTYTTAADRIRSIQPCVKPKSDSRDAYRAAKEFDDLFERLNESMKLFGDEEDNEDLIEA</sequence>
<reference evidence="4" key="1">
    <citation type="submission" date="2016-06" db="UniProtKB">
        <authorList>
            <consortium name="WormBaseParasite"/>
        </authorList>
    </citation>
    <scope>IDENTIFICATION</scope>
</reference>
<dbReference type="EMBL" id="UZAN01057644">
    <property type="protein sequence ID" value="VDP91741.1"/>
    <property type="molecule type" value="Genomic_DNA"/>
</dbReference>
<feature type="compositionally biased region" description="Polar residues" evidence="1">
    <location>
        <begin position="126"/>
        <end position="136"/>
    </location>
</feature>
<keyword evidence="3" id="KW-1185">Reference proteome</keyword>
<protein>
    <submittedName>
        <fullName evidence="2 4">Uncharacterized protein</fullName>
    </submittedName>
</protein>
<proteinExistence type="predicted"/>
<accession>A0A183B5I2</accession>
<dbReference type="Proteomes" id="UP000272942">
    <property type="component" value="Unassembled WGS sequence"/>
</dbReference>
<dbReference type="OrthoDB" id="6244131at2759"/>
<dbReference type="AlphaFoldDB" id="A0A183B5I2"/>
<dbReference type="WBParaSite" id="ECPE_0001450701-mRNA-1">
    <property type="protein sequence ID" value="ECPE_0001450701-mRNA-1"/>
    <property type="gene ID" value="ECPE_0001450701"/>
</dbReference>
<organism evidence="4">
    <name type="scientific">Echinostoma caproni</name>
    <dbReference type="NCBI Taxonomy" id="27848"/>
    <lineage>
        <taxon>Eukaryota</taxon>
        <taxon>Metazoa</taxon>
        <taxon>Spiralia</taxon>
        <taxon>Lophotrochozoa</taxon>
        <taxon>Platyhelminthes</taxon>
        <taxon>Trematoda</taxon>
        <taxon>Digenea</taxon>
        <taxon>Plagiorchiida</taxon>
        <taxon>Echinostomata</taxon>
        <taxon>Echinostomatoidea</taxon>
        <taxon>Echinostomatidae</taxon>
        <taxon>Echinostoma</taxon>
    </lineage>
</organism>
<gene>
    <name evidence="2" type="ORF">ECPE_LOCUS14469</name>
</gene>
<evidence type="ECO:0000256" key="1">
    <source>
        <dbReference type="SAM" id="MobiDB-lite"/>
    </source>
</evidence>
<evidence type="ECO:0000313" key="4">
    <source>
        <dbReference type="WBParaSite" id="ECPE_0001450701-mRNA-1"/>
    </source>
</evidence>
<reference evidence="2 3" key="2">
    <citation type="submission" date="2018-11" db="EMBL/GenBank/DDBJ databases">
        <authorList>
            <consortium name="Pathogen Informatics"/>
        </authorList>
    </citation>
    <scope>NUCLEOTIDE SEQUENCE [LARGE SCALE GENOMIC DNA]</scope>
    <source>
        <strain evidence="2 3">Egypt</strain>
    </source>
</reference>
<evidence type="ECO:0000313" key="2">
    <source>
        <dbReference type="EMBL" id="VDP91741.1"/>
    </source>
</evidence>